<dbReference type="EMBL" id="FLUN01000001">
    <property type="protein sequence ID" value="SBV97379.1"/>
    <property type="molecule type" value="Genomic_DNA"/>
</dbReference>
<dbReference type="AlphaFoldDB" id="A0A212JDA3"/>
<gene>
    <name evidence="1" type="ORF">KL86CLO1_10903</name>
</gene>
<protein>
    <submittedName>
        <fullName evidence="1">Uncharacterized protein</fullName>
    </submittedName>
</protein>
<organism evidence="1">
    <name type="scientific">uncultured Eubacteriales bacterium</name>
    <dbReference type="NCBI Taxonomy" id="172733"/>
    <lineage>
        <taxon>Bacteria</taxon>
        <taxon>Bacillati</taxon>
        <taxon>Bacillota</taxon>
        <taxon>Clostridia</taxon>
        <taxon>Eubacteriales</taxon>
        <taxon>environmental samples</taxon>
    </lineage>
</organism>
<accession>A0A212JDA3</accession>
<reference evidence="1" key="1">
    <citation type="submission" date="2016-04" db="EMBL/GenBank/DDBJ databases">
        <authorList>
            <person name="Evans L.H."/>
            <person name="Alamgir A."/>
            <person name="Owens N."/>
            <person name="Weber N.D."/>
            <person name="Virtaneva K."/>
            <person name="Barbian K."/>
            <person name="Babar A."/>
            <person name="Rosenke K."/>
        </authorList>
    </citation>
    <scope>NUCLEOTIDE SEQUENCE</scope>
    <source>
        <strain evidence="1">86</strain>
    </source>
</reference>
<name>A0A212JDA3_9FIRM</name>
<proteinExistence type="predicted"/>
<evidence type="ECO:0000313" key="1">
    <source>
        <dbReference type="EMBL" id="SBV97379.1"/>
    </source>
</evidence>
<sequence length="87" mass="9764">MVLFPSRTIRQPYRSPEPADAFQYIFIVCLGNKKSGTALTAPGLTNGHVTFHLLKVNDGRNKAPGHMIVREGSIRPHRKLLLSKLRK</sequence>